<sequence length="134" mass="16057">MSELTELSILDIQPSQLFISNEKLMAIYKWLNAKNDYNYDPIPVKYLNGKIIFTDGHTRALALYKLGFEKIRVFWDTDELNWEAYQICVDWCVNEGITNISHLDNRILDGEQYEILWYDRCRKMQAELEERRLQ</sequence>
<dbReference type="EMBL" id="SOAZ01000011">
    <property type="protein sequence ID" value="TDT58389.1"/>
    <property type="molecule type" value="Genomic_DNA"/>
</dbReference>
<evidence type="ECO:0000313" key="1">
    <source>
        <dbReference type="EMBL" id="TDT58389.1"/>
    </source>
</evidence>
<dbReference type="AlphaFoldDB" id="A0A4R7KSJ8"/>
<reference evidence="1 2" key="1">
    <citation type="submission" date="2019-03" db="EMBL/GenBank/DDBJ databases">
        <title>Genomic Encyclopedia of Type Strains, Phase IV (KMG-IV): sequencing the most valuable type-strain genomes for metagenomic binning, comparative biology and taxonomic classification.</title>
        <authorList>
            <person name="Goeker M."/>
        </authorList>
    </citation>
    <scope>NUCLEOTIDE SEQUENCE [LARGE SCALE GENOMIC DNA]</scope>
    <source>
        <strain evidence="1 2">DSM 24455</strain>
    </source>
</reference>
<dbReference type="InterPro" id="IPR036086">
    <property type="entry name" value="ParB/Sulfiredoxin_sf"/>
</dbReference>
<gene>
    <name evidence="1" type="ORF">EDD71_11123</name>
</gene>
<dbReference type="Proteomes" id="UP000295325">
    <property type="component" value="Unassembled WGS sequence"/>
</dbReference>
<comment type="caution">
    <text evidence="1">The sequence shown here is derived from an EMBL/GenBank/DDBJ whole genome shotgun (WGS) entry which is preliminary data.</text>
</comment>
<name>A0A4R7KSJ8_9CLOT</name>
<organism evidence="1 2">
    <name type="scientific">Fonticella tunisiensis</name>
    <dbReference type="NCBI Taxonomy" id="1096341"/>
    <lineage>
        <taxon>Bacteria</taxon>
        <taxon>Bacillati</taxon>
        <taxon>Bacillota</taxon>
        <taxon>Clostridia</taxon>
        <taxon>Eubacteriales</taxon>
        <taxon>Clostridiaceae</taxon>
        <taxon>Fonticella</taxon>
    </lineage>
</organism>
<evidence type="ECO:0000313" key="2">
    <source>
        <dbReference type="Proteomes" id="UP000295325"/>
    </source>
</evidence>
<accession>A0A4R7KSJ8</accession>
<dbReference type="SUPFAM" id="SSF110849">
    <property type="entry name" value="ParB/Sulfiredoxin"/>
    <property type="match status" value="1"/>
</dbReference>
<protein>
    <recommendedName>
        <fullName evidence="3">ParB-like nuclease family protein</fullName>
    </recommendedName>
</protein>
<proteinExistence type="predicted"/>
<evidence type="ECO:0008006" key="3">
    <source>
        <dbReference type="Google" id="ProtNLM"/>
    </source>
</evidence>
<dbReference type="RefSeq" id="WP_133628192.1">
    <property type="nucleotide sequence ID" value="NZ_SOAZ01000011.1"/>
</dbReference>
<keyword evidence="2" id="KW-1185">Reference proteome</keyword>
<dbReference type="OrthoDB" id="1848647at2"/>